<dbReference type="HOGENOM" id="CLU_3094179_0_0_2"/>
<evidence type="ECO:0000313" key="2">
    <source>
        <dbReference type="Proteomes" id="UP000003980"/>
    </source>
</evidence>
<reference evidence="1 2" key="1">
    <citation type="submission" date="2012-01" db="EMBL/GenBank/DDBJ databases">
        <title>Improved High-Quality Draft sequence of Metallosphaera yellowstonensis MK1.</title>
        <authorList>
            <consortium name="US DOE Joint Genome Institute"/>
            <person name="Lucas S."/>
            <person name="Han J."/>
            <person name="Cheng J.-F."/>
            <person name="Goodwin L."/>
            <person name="Pitluck S."/>
            <person name="Peters L."/>
            <person name="Teshima H."/>
            <person name="Detter J.C."/>
            <person name="Han C."/>
            <person name="Tapia R."/>
            <person name="Land M."/>
            <person name="Hauser L."/>
            <person name="Kyrpides N."/>
            <person name="Kozubal M."/>
            <person name="Macur R.E."/>
            <person name="Jay Z."/>
            <person name="Inskeep W."/>
            <person name="Woyke T."/>
        </authorList>
    </citation>
    <scope>NUCLEOTIDE SEQUENCE [LARGE SCALE GENOMIC DNA]</scope>
    <source>
        <strain evidence="1 2">MK1</strain>
    </source>
</reference>
<evidence type="ECO:0000313" key="1">
    <source>
        <dbReference type="EMBL" id="EHP69347.1"/>
    </source>
</evidence>
<dbReference type="eggNOG" id="arCOG00679">
    <property type="taxonomic scope" value="Archaea"/>
</dbReference>
<gene>
    <name evidence="1" type="ORF">MetMK1DRAFT_00020970</name>
</gene>
<dbReference type="STRING" id="671065.MetMK1DRAFT_00020970"/>
<organism evidence="1 2">
    <name type="scientific">Metallosphaera yellowstonensis MK1</name>
    <dbReference type="NCBI Taxonomy" id="671065"/>
    <lineage>
        <taxon>Archaea</taxon>
        <taxon>Thermoproteota</taxon>
        <taxon>Thermoprotei</taxon>
        <taxon>Sulfolobales</taxon>
        <taxon>Sulfolobaceae</taxon>
        <taxon>Metallosphaera</taxon>
    </lineage>
</organism>
<sequence length="51" mass="5634">MCGFPHLFLTPTGSRWVGVTPLRGLRGVSGFPRDPGEAQGLRIGYKFMKIQ</sequence>
<keyword evidence="2" id="KW-1185">Reference proteome</keyword>
<dbReference type="AlphaFoldDB" id="H2C6C0"/>
<dbReference type="Proteomes" id="UP000003980">
    <property type="component" value="Unassembled WGS sequence"/>
</dbReference>
<protein>
    <submittedName>
        <fullName evidence="1">Uncharacterized protein</fullName>
    </submittedName>
</protein>
<proteinExistence type="predicted"/>
<accession>H2C6C0</accession>
<dbReference type="EMBL" id="JH597768">
    <property type="protein sequence ID" value="EHP69347.1"/>
    <property type="molecule type" value="Genomic_DNA"/>
</dbReference>
<name>H2C6C0_9CREN</name>